<gene>
    <name evidence="3" type="ORF">SAMN02745775_10599</name>
</gene>
<feature type="domain" description="DUF1468" evidence="2">
    <location>
        <begin position="17"/>
        <end position="147"/>
    </location>
</feature>
<dbReference type="STRING" id="1123062.SAMN02745775_10599"/>
<dbReference type="RefSeq" id="WP_175533943.1">
    <property type="nucleotide sequence ID" value="NZ_FOSQ01000005.1"/>
</dbReference>
<dbReference type="AlphaFoldDB" id="A0A1I4BB70"/>
<dbReference type="EMBL" id="FOSQ01000005">
    <property type="protein sequence ID" value="SFK65367.1"/>
    <property type="molecule type" value="Genomic_DNA"/>
</dbReference>
<evidence type="ECO:0000259" key="2">
    <source>
        <dbReference type="Pfam" id="PF07331"/>
    </source>
</evidence>
<organism evidence="3 4">
    <name type="scientific">Falsiroseomonas stagni DSM 19981</name>
    <dbReference type="NCBI Taxonomy" id="1123062"/>
    <lineage>
        <taxon>Bacteria</taxon>
        <taxon>Pseudomonadati</taxon>
        <taxon>Pseudomonadota</taxon>
        <taxon>Alphaproteobacteria</taxon>
        <taxon>Acetobacterales</taxon>
        <taxon>Roseomonadaceae</taxon>
        <taxon>Falsiroseomonas</taxon>
    </lineage>
</organism>
<keyword evidence="1" id="KW-0812">Transmembrane</keyword>
<feature type="transmembrane region" description="Helical" evidence="1">
    <location>
        <begin position="49"/>
        <end position="68"/>
    </location>
</feature>
<reference evidence="3 4" key="1">
    <citation type="submission" date="2016-10" db="EMBL/GenBank/DDBJ databases">
        <authorList>
            <person name="de Groot N.N."/>
        </authorList>
    </citation>
    <scope>NUCLEOTIDE SEQUENCE [LARGE SCALE GENOMIC DNA]</scope>
    <source>
        <strain evidence="3 4">DSM 19981</strain>
    </source>
</reference>
<accession>A0A1I4BB70</accession>
<evidence type="ECO:0000313" key="3">
    <source>
        <dbReference type="EMBL" id="SFK65367.1"/>
    </source>
</evidence>
<dbReference type="Pfam" id="PF07331">
    <property type="entry name" value="TctB"/>
    <property type="match status" value="1"/>
</dbReference>
<feature type="transmembrane region" description="Helical" evidence="1">
    <location>
        <begin position="121"/>
        <end position="144"/>
    </location>
</feature>
<sequence length="152" mass="14659">MSFLQLIRIRAIDATPGLLLAALGVACLVVALGQPFRLPSGRPGPGFVPALLAASLTVLGLLHAATARGAAQAAPGGARAGIMLCLAVAGFALLLPRVGFLPASWAAGSLALAAAGGMRPLAILAGGGALALAATALFLGGLGLPTPALGAR</sequence>
<name>A0A1I4BB70_9PROT</name>
<proteinExistence type="predicted"/>
<keyword evidence="4" id="KW-1185">Reference proteome</keyword>
<dbReference type="Proteomes" id="UP000199473">
    <property type="component" value="Unassembled WGS sequence"/>
</dbReference>
<protein>
    <submittedName>
        <fullName evidence="3">Tripartite tricarboxylate transporter TctB family protein</fullName>
    </submittedName>
</protein>
<evidence type="ECO:0000256" key="1">
    <source>
        <dbReference type="SAM" id="Phobius"/>
    </source>
</evidence>
<keyword evidence="1" id="KW-0472">Membrane</keyword>
<keyword evidence="1" id="KW-1133">Transmembrane helix</keyword>
<feature type="transmembrane region" description="Helical" evidence="1">
    <location>
        <begin position="80"/>
        <end position="101"/>
    </location>
</feature>
<evidence type="ECO:0000313" key="4">
    <source>
        <dbReference type="Proteomes" id="UP000199473"/>
    </source>
</evidence>
<dbReference type="InterPro" id="IPR009936">
    <property type="entry name" value="DUF1468"/>
</dbReference>